<dbReference type="AlphaFoldDB" id="A0A382K5A2"/>
<feature type="non-terminal residue" evidence="1">
    <location>
        <position position="1"/>
    </location>
</feature>
<proteinExistence type="predicted"/>
<reference evidence="1" key="1">
    <citation type="submission" date="2018-05" db="EMBL/GenBank/DDBJ databases">
        <authorList>
            <person name="Lanie J.A."/>
            <person name="Ng W.-L."/>
            <person name="Kazmierczak K.M."/>
            <person name="Andrzejewski T.M."/>
            <person name="Davidsen T.M."/>
            <person name="Wayne K.J."/>
            <person name="Tettelin H."/>
            <person name="Glass J.I."/>
            <person name="Rusch D."/>
            <person name="Podicherti R."/>
            <person name="Tsui H.-C.T."/>
            <person name="Winkler M.E."/>
        </authorList>
    </citation>
    <scope>NUCLEOTIDE SEQUENCE</scope>
</reference>
<accession>A0A382K5A2</accession>
<evidence type="ECO:0000313" key="1">
    <source>
        <dbReference type="EMBL" id="SVC18592.1"/>
    </source>
</evidence>
<organism evidence="1">
    <name type="scientific">marine metagenome</name>
    <dbReference type="NCBI Taxonomy" id="408172"/>
    <lineage>
        <taxon>unclassified sequences</taxon>
        <taxon>metagenomes</taxon>
        <taxon>ecological metagenomes</taxon>
    </lineage>
</organism>
<protein>
    <submittedName>
        <fullName evidence="1">Uncharacterized protein</fullName>
    </submittedName>
</protein>
<gene>
    <name evidence="1" type="ORF">METZ01_LOCUS271446</name>
</gene>
<dbReference type="EMBL" id="UINC01077970">
    <property type="protein sequence ID" value="SVC18592.1"/>
    <property type="molecule type" value="Genomic_DNA"/>
</dbReference>
<sequence length="26" mass="3015">SSVNYRFKFVYRFNNKVSQGGSNSTK</sequence>
<name>A0A382K5A2_9ZZZZ</name>